<gene>
    <name evidence="8" type="primary">HEY1</name>
    <name evidence="8" type="ORF">Ciccas_004896</name>
</gene>
<dbReference type="Gene3D" id="4.10.280.10">
    <property type="entry name" value="Helix-loop-helix DNA-binding domain"/>
    <property type="match status" value="1"/>
</dbReference>
<dbReference type="Pfam" id="PF07527">
    <property type="entry name" value="Hairy_orange"/>
    <property type="match status" value="1"/>
</dbReference>
<dbReference type="InterPro" id="IPR036638">
    <property type="entry name" value="HLH_DNA-bd_sf"/>
</dbReference>
<dbReference type="InterPro" id="IPR050370">
    <property type="entry name" value="HES_HEY"/>
</dbReference>
<evidence type="ECO:0000256" key="3">
    <source>
        <dbReference type="ARBA" id="ARBA00023163"/>
    </source>
</evidence>
<comment type="caution">
    <text evidence="8">The sequence shown here is derived from an EMBL/GenBank/DDBJ whole genome shotgun (WGS) entry which is preliminary data.</text>
</comment>
<keyword evidence="9" id="KW-1185">Reference proteome</keyword>
<keyword evidence="3" id="KW-0804">Transcription</keyword>
<dbReference type="EMBL" id="JBJKFK010000537">
    <property type="protein sequence ID" value="KAL3316454.1"/>
    <property type="molecule type" value="Genomic_DNA"/>
</dbReference>
<accession>A0ABD2QA79</accession>
<feature type="domain" description="Orange" evidence="7">
    <location>
        <begin position="111"/>
        <end position="146"/>
    </location>
</feature>
<dbReference type="SMART" id="SM00353">
    <property type="entry name" value="HLH"/>
    <property type="match status" value="1"/>
</dbReference>
<feature type="region of interest" description="Disordered" evidence="5">
    <location>
        <begin position="223"/>
        <end position="326"/>
    </location>
</feature>
<evidence type="ECO:0000256" key="5">
    <source>
        <dbReference type="SAM" id="MobiDB-lite"/>
    </source>
</evidence>
<dbReference type="SUPFAM" id="SSF158457">
    <property type="entry name" value="Orange domain-like"/>
    <property type="match status" value="1"/>
</dbReference>
<proteinExistence type="predicted"/>
<dbReference type="SUPFAM" id="SSF47459">
    <property type="entry name" value="HLH, helix-loop-helix DNA-binding domain"/>
    <property type="match status" value="1"/>
</dbReference>
<evidence type="ECO:0000313" key="9">
    <source>
        <dbReference type="Proteomes" id="UP001626550"/>
    </source>
</evidence>
<evidence type="ECO:0000256" key="4">
    <source>
        <dbReference type="ARBA" id="ARBA00023242"/>
    </source>
</evidence>
<dbReference type="InterPro" id="IPR011598">
    <property type="entry name" value="bHLH_dom"/>
</dbReference>
<feature type="compositionally biased region" description="Low complexity" evidence="5">
    <location>
        <begin position="307"/>
        <end position="326"/>
    </location>
</feature>
<dbReference type="Proteomes" id="UP001626550">
    <property type="component" value="Unassembled WGS sequence"/>
</dbReference>
<protein>
    <submittedName>
        <fullName evidence="8">Hairy/enhancer-of-split with YRPW motif protein 1</fullName>
    </submittedName>
</protein>
<feature type="domain" description="BHLH" evidence="6">
    <location>
        <begin position="38"/>
        <end position="93"/>
    </location>
</feature>
<comment type="subcellular location">
    <subcellularLocation>
        <location evidence="1">Nucleus</location>
    </subcellularLocation>
</comment>
<evidence type="ECO:0000259" key="7">
    <source>
        <dbReference type="PROSITE" id="PS51054"/>
    </source>
</evidence>
<feature type="compositionally biased region" description="Polar residues" evidence="5">
    <location>
        <begin position="285"/>
        <end position="297"/>
    </location>
</feature>
<dbReference type="PANTHER" id="PTHR10985">
    <property type="entry name" value="BASIC HELIX-LOOP-HELIX TRANSCRIPTION FACTOR, HES-RELATED"/>
    <property type="match status" value="1"/>
</dbReference>
<dbReference type="InterPro" id="IPR003650">
    <property type="entry name" value="Orange_dom"/>
</dbReference>
<dbReference type="SMART" id="SM00511">
    <property type="entry name" value="ORANGE"/>
    <property type="match status" value="1"/>
</dbReference>
<dbReference type="Pfam" id="PF00010">
    <property type="entry name" value="HLH"/>
    <property type="match status" value="1"/>
</dbReference>
<dbReference type="PROSITE" id="PS50888">
    <property type="entry name" value="BHLH"/>
    <property type="match status" value="1"/>
</dbReference>
<dbReference type="GO" id="GO:0005634">
    <property type="term" value="C:nucleus"/>
    <property type="evidence" value="ECO:0007669"/>
    <property type="project" value="UniProtKB-SubCell"/>
</dbReference>
<dbReference type="Gene3D" id="6.10.250.980">
    <property type="match status" value="1"/>
</dbReference>
<feature type="compositionally biased region" description="Low complexity" evidence="5">
    <location>
        <begin position="268"/>
        <end position="284"/>
    </location>
</feature>
<evidence type="ECO:0000313" key="8">
    <source>
        <dbReference type="EMBL" id="KAL3316454.1"/>
    </source>
</evidence>
<organism evidence="8 9">
    <name type="scientific">Cichlidogyrus casuarinus</name>
    <dbReference type="NCBI Taxonomy" id="1844966"/>
    <lineage>
        <taxon>Eukaryota</taxon>
        <taxon>Metazoa</taxon>
        <taxon>Spiralia</taxon>
        <taxon>Lophotrochozoa</taxon>
        <taxon>Platyhelminthes</taxon>
        <taxon>Monogenea</taxon>
        <taxon>Monopisthocotylea</taxon>
        <taxon>Dactylogyridea</taxon>
        <taxon>Ancyrocephalidae</taxon>
        <taxon>Cichlidogyrus</taxon>
    </lineage>
</organism>
<name>A0ABD2QA79_9PLAT</name>
<evidence type="ECO:0000256" key="2">
    <source>
        <dbReference type="ARBA" id="ARBA00023015"/>
    </source>
</evidence>
<evidence type="ECO:0000256" key="1">
    <source>
        <dbReference type="ARBA" id="ARBA00004123"/>
    </source>
</evidence>
<keyword evidence="4" id="KW-0539">Nucleus</keyword>
<reference evidence="8 9" key="1">
    <citation type="submission" date="2024-11" db="EMBL/GenBank/DDBJ databases">
        <title>Adaptive evolution of stress response genes in parasites aligns with host niche diversity.</title>
        <authorList>
            <person name="Hahn C."/>
            <person name="Resl P."/>
        </authorList>
    </citation>
    <scope>NUCLEOTIDE SEQUENCE [LARGE SCALE GENOMIC DNA]</scope>
    <source>
        <strain evidence="8">EGGRZ-B1_66</strain>
        <tissue evidence="8">Body</tissue>
    </source>
</reference>
<keyword evidence="2" id="KW-0805">Transcription regulation</keyword>
<sequence length="438" mass="47922">MPYQDRSLPRGDSIDDNFDDDLLDDNLDSPYQNLTGSDRKRRRGIIEKRRRDRINNSLADLRKLVPEAACKQNSSKLEKAEILQMTVEFLKRLHDEGYVVTSESRAFENRRAGFQDCVGEVTRFLAAFDSIDPQFEELRRRLLAHLHTACEKRDMEAKTRLSNAVFLANFYRQENVQTGGRDQAPGGQYPPENYQQAHYQQYNSNSMYRSEYQASGSKFPNGGIVYGSTPANSPSPPGNAEVSKAGNNSTSSSSSSCQPIVSAGQVRSSTSPPLLSCSSLSGGPNESQSTTSPNVPSNIFLDEADIGGSSSLGGTPPTATQTSKLSSLSSTAALQAIVNRVSDGSQMDFNSPTKLSENYPATWHSLVWGSDKAIQSKTAASSICSQMQSYGAETSDLQYGQYNQVSYDGFASHQANGTYSDYYSLYSSANKLSTIENS</sequence>
<evidence type="ECO:0000259" key="6">
    <source>
        <dbReference type="PROSITE" id="PS50888"/>
    </source>
</evidence>
<dbReference type="AlphaFoldDB" id="A0ABD2QA79"/>
<dbReference type="PROSITE" id="PS51054">
    <property type="entry name" value="ORANGE"/>
    <property type="match status" value="1"/>
</dbReference>